<dbReference type="RefSeq" id="WP_165360036.1">
    <property type="nucleotide sequence ID" value="NZ_CP148753.1"/>
</dbReference>
<name>A0A446C324_9BURK</name>
<reference evidence="2 4" key="1">
    <citation type="submission" date="2018-07" db="EMBL/GenBank/DDBJ databases">
        <authorList>
            <person name="Peeters C."/>
        </authorList>
    </citation>
    <scope>NUCLEOTIDE SEQUENCE [LARGE SCALE GENOMIC DNA]</scope>
    <source>
        <strain evidence="2 4">LMG 30378</strain>
    </source>
</reference>
<evidence type="ECO:0000313" key="3">
    <source>
        <dbReference type="EMBL" id="WXR71863.1"/>
    </source>
</evidence>
<reference evidence="3 5" key="2">
    <citation type="submission" date="2024-03" db="EMBL/GenBank/DDBJ databases">
        <title>Reference genomes for the five species model microbial community.</title>
        <authorList>
            <person name="Padfield D."/>
        </authorList>
    </citation>
    <scope>NUCLEOTIDE SEQUENCE [LARGE SCALE GENOMIC DNA]</scope>
    <source>
        <strain evidence="3 5">AB1</strain>
    </source>
</reference>
<dbReference type="AlphaFoldDB" id="A0A446C324"/>
<accession>A0A446C324</accession>
<keyword evidence="5" id="KW-1185">Reference proteome</keyword>
<gene>
    <name evidence="2" type="ORF">AVE30378_00009</name>
    <name evidence="3" type="ORF">WHX56_19685</name>
</gene>
<protein>
    <submittedName>
        <fullName evidence="2">Uncharacterized protein</fullName>
    </submittedName>
</protein>
<organism evidence="2 4">
    <name type="scientific">Achromobacter veterisilvae</name>
    <dbReference type="NCBI Taxonomy" id="2069367"/>
    <lineage>
        <taxon>Bacteria</taxon>
        <taxon>Pseudomonadati</taxon>
        <taxon>Pseudomonadota</taxon>
        <taxon>Betaproteobacteria</taxon>
        <taxon>Burkholderiales</taxon>
        <taxon>Alcaligenaceae</taxon>
        <taxon>Achromobacter</taxon>
    </lineage>
</organism>
<feature type="region of interest" description="Disordered" evidence="1">
    <location>
        <begin position="23"/>
        <end position="50"/>
    </location>
</feature>
<dbReference type="Proteomes" id="UP001456224">
    <property type="component" value="Chromosome"/>
</dbReference>
<sequence length="50" mass="5581">MSHQLVGKKWRFEIPPLDWKAPEAKKDTDINAVPADAESTEDTEALRSSA</sequence>
<evidence type="ECO:0000256" key="1">
    <source>
        <dbReference type="SAM" id="MobiDB-lite"/>
    </source>
</evidence>
<dbReference type="EMBL" id="CP148753">
    <property type="protein sequence ID" value="WXR71863.1"/>
    <property type="molecule type" value="Genomic_DNA"/>
</dbReference>
<proteinExistence type="predicted"/>
<evidence type="ECO:0000313" key="5">
    <source>
        <dbReference type="Proteomes" id="UP001456224"/>
    </source>
</evidence>
<dbReference type="Proteomes" id="UP000289465">
    <property type="component" value="Unassembled WGS sequence"/>
</dbReference>
<evidence type="ECO:0000313" key="2">
    <source>
        <dbReference type="EMBL" id="SSW62266.1"/>
    </source>
</evidence>
<evidence type="ECO:0000313" key="4">
    <source>
        <dbReference type="Proteomes" id="UP000289465"/>
    </source>
</evidence>
<dbReference type="EMBL" id="UFQC01000001">
    <property type="protein sequence ID" value="SSW62266.1"/>
    <property type="molecule type" value="Genomic_DNA"/>
</dbReference>